<evidence type="ECO:0000259" key="2">
    <source>
        <dbReference type="Pfam" id="PF11942"/>
    </source>
</evidence>
<feature type="domain" description="Spt5 transcription elongation factor N-terminal" evidence="2">
    <location>
        <begin position="85"/>
        <end position="176"/>
    </location>
</feature>
<reference evidence="3 4" key="1">
    <citation type="journal article" date="2019" name="Sci. Rep.">
        <title>Orb-weaving spider Araneus ventricosus genome elucidates the spidroin gene catalogue.</title>
        <authorList>
            <person name="Kono N."/>
            <person name="Nakamura H."/>
            <person name="Ohtoshi R."/>
            <person name="Moran D.A.P."/>
            <person name="Shinohara A."/>
            <person name="Yoshida Y."/>
            <person name="Fujiwara M."/>
            <person name="Mori M."/>
            <person name="Tomita M."/>
            <person name="Arakawa K."/>
        </authorList>
    </citation>
    <scope>NUCLEOTIDE SEQUENCE [LARGE SCALE GENOMIC DNA]</scope>
</reference>
<evidence type="ECO:0000313" key="3">
    <source>
        <dbReference type="EMBL" id="GBM05911.1"/>
    </source>
</evidence>
<organism evidence="3 4">
    <name type="scientific">Araneus ventricosus</name>
    <name type="common">Orbweaver spider</name>
    <name type="synonym">Epeira ventricosa</name>
    <dbReference type="NCBI Taxonomy" id="182803"/>
    <lineage>
        <taxon>Eukaryota</taxon>
        <taxon>Metazoa</taxon>
        <taxon>Ecdysozoa</taxon>
        <taxon>Arthropoda</taxon>
        <taxon>Chelicerata</taxon>
        <taxon>Arachnida</taxon>
        <taxon>Araneae</taxon>
        <taxon>Araneomorphae</taxon>
        <taxon>Entelegynae</taxon>
        <taxon>Araneoidea</taxon>
        <taxon>Araneidae</taxon>
        <taxon>Araneus</taxon>
    </lineage>
</organism>
<feature type="compositionally biased region" description="Basic residues" evidence="1">
    <location>
        <begin position="72"/>
        <end position="81"/>
    </location>
</feature>
<dbReference type="GO" id="GO:0032784">
    <property type="term" value="P:regulation of DNA-templated transcription elongation"/>
    <property type="evidence" value="ECO:0007669"/>
    <property type="project" value="InterPro"/>
</dbReference>
<dbReference type="Proteomes" id="UP000499080">
    <property type="component" value="Unassembled WGS sequence"/>
</dbReference>
<dbReference type="AlphaFoldDB" id="A0A4Y2CNC0"/>
<dbReference type="EMBL" id="BGPR01000220">
    <property type="protein sequence ID" value="GBM05911.1"/>
    <property type="molecule type" value="Genomic_DNA"/>
</dbReference>
<dbReference type="GO" id="GO:0006357">
    <property type="term" value="P:regulation of transcription by RNA polymerase II"/>
    <property type="evidence" value="ECO:0007669"/>
    <property type="project" value="InterPro"/>
</dbReference>
<dbReference type="InterPro" id="IPR022581">
    <property type="entry name" value="Spt5_N"/>
</dbReference>
<dbReference type="GO" id="GO:0006368">
    <property type="term" value="P:transcription elongation by RNA polymerase II"/>
    <property type="evidence" value="ECO:0007669"/>
    <property type="project" value="TreeGrafter"/>
</dbReference>
<dbReference type="PANTHER" id="PTHR11125">
    <property type="entry name" value="SUPPRESSOR OF TY 5"/>
    <property type="match status" value="1"/>
</dbReference>
<proteinExistence type="predicted"/>
<gene>
    <name evidence="3" type="primary">SUPT5H_1</name>
    <name evidence="3" type="ORF">AVEN_135277_1</name>
</gene>
<dbReference type="PANTHER" id="PTHR11125:SF7">
    <property type="entry name" value="TRANSCRIPTION ELONGATION FACTOR SPT5"/>
    <property type="match status" value="1"/>
</dbReference>
<feature type="region of interest" description="Disordered" evidence="1">
    <location>
        <begin position="1"/>
        <end position="105"/>
    </location>
</feature>
<name>A0A4Y2CNC0_ARAVE</name>
<protein>
    <submittedName>
        <fullName evidence="3">Transcription elongation factor SPT5</fullName>
    </submittedName>
</protein>
<accession>A0A4Y2CNC0</accession>
<dbReference type="InterPro" id="IPR039659">
    <property type="entry name" value="SPT5"/>
</dbReference>
<dbReference type="Pfam" id="PF11942">
    <property type="entry name" value="Spt5_N"/>
    <property type="match status" value="1"/>
</dbReference>
<feature type="compositionally biased region" description="Acidic residues" evidence="1">
    <location>
        <begin position="40"/>
        <end position="69"/>
    </location>
</feature>
<comment type="caution">
    <text evidence="3">The sequence shown here is derived from an EMBL/GenBank/DDBJ whole genome shotgun (WGS) entry which is preliminary data.</text>
</comment>
<keyword evidence="3" id="KW-0251">Elongation factor</keyword>
<dbReference type="GO" id="GO:0003729">
    <property type="term" value="F:mRNA binding"/>
    <property type="evidence" value="ECO:0007669"/>
    <property type="project" value="TreeGrafter"/>
</dbReference>
<feature type="compositionally biased region" description="Acidic residues" evidence="1">
    <location>
        <begin position="88"/>
        <end position="105"/>
    </location>
</feature>
<dbReference type="GO" id="GO:0003746">
    <property type="term" value="F:translation elongation factor activity"/>
    <property type="evidence" value="ECO:0007669"/>
    <property type="project" value="UniProtKB-KW"/>
</dbReference>
<evidence type="ECO:0000256" key="1">
    <source>
        <dbReference type="SAM" id="MobiDB-lite"/>
    </source>
</evidence>
<dbReference type="OrthoDB" id="8093033at2759"/>
<dbReference type="Gene3D" id="3.30.70.940">
    <property type="entry name" value="NusG, N-terminal domain"/>
    <property type="match status" value="1"/>
</dbReference>
<dbReference type="InterPro" id="IPR036735">
    <property type="entry name" value="NGN_dom_sf"/>
</dbReference>
<dbReference type="GO" id="GO:0032044">
    <property type="term" value="C:DSIF complex"/>
    <property type="evidence" value="ECO:0007669"/>
    <property type="project" value="TreeGrafter"/>
</dbReference>
<feature type="compositionally biased region" description="Basic and acidic residues" evidence="1">
    <location>
        <begin position="8"/>
        <end position="19"/>
    </location>
</feature>
<keyword evidence="3" id="KW-0648">Protein biosynthesis</keyword>
<evidence type="ECO:0000313" key="4">
    <source>
        <dbReference type="Proteomes" id="UP000499080"/>
    </source>
</evidence>
<sequence length="298" mass="34234">MSLSLLKLKVEQGDAKSDSDSESEAEGQNDNAAKEVAEAAAEEAQDENESEEDLDVEEDDEDDEEDEDDNKGKRKKMKKPRFGGFILDEAEVDNEVEDEEEWEEGAEDIIDRSCPTEENTSREMENHRRLQMMFTSQKEEEIEDYYLKKYAGTSAAEKDYDNLELPDEIAQKSLLPCVKDPNLWLVKCRIGEEKATALKLMQKFIAKDCTNESCKKDLILVANEIGEYVPPTAKICCLKEIILNSDEYKGDPDFVEGILETAVTERKVQEEKEFELEKPNKEKECELEKLNKEREFEL</sequence>
<keyword evidence="4" id="KW-1185">Reference proteome</keyword>